<dbReference type="InterPro" id="IPR025202">
    <property type="entry name" value="PLD-like_dom"/>
</dbReference>
<dbReference type="PROSITE" id="PS51257">
    <property type="entry name" value="PROKAR_LIPOPROTEIN"/>
    <property type="match status" value="1"/>
</dbReference>
<dbReference type="PROSITE" id="PS50035">
    <property type="entry name" value="PLD"/>
    <property type="match status" value="2"/>
</dbReference>
<evidence type="ECO:0000256" key="5">
    <source>
        <dbReference type="ARBA" id="ARBA00029594"/>
    </source>
</evidence>
<accession>A0ABY0P4P5</accession>
<dbReference type="Proteomes" id="UP000199468">
    <property type="component" value="Unassembled WGS sequence"/>
</dbReference>
<proteinExistence type="predicted"/>
<evidence type="ECO:0000313" key="8">
    <source>
        <dbReference type="Proteomes" id="UP000199468"/>
    </source>
</evidence>
<evidence type="ECO:0000256" key="1">
    <source>
        <dbReference type="ARBA" id="ARBA00003145"/>
    </source>
</evidence>
<gene>
    <name evidence="7" type="ORF">SAMN05421844_1084</name>
</gene>
<dbReference type="PANTHER" id="PTHR21248:SF22">
    <property type="entry name" value="PHOSPHOLIPASE D"/>
    <property type="match status" value="1"/>
</dbReference>
<dbReference type="CDD" id="cd09159">
    <property type="entry name" value="PLDc_ybhO_like_2"/>
    <property type="match status" value="1"/>
</dbReference>
<dbReference type="EMBL" id="FNBZ01000008">
    <property type="protein sequence ID" value="SDH31017.1"/>
    <property type="molecule type" value="Genomic_DNA"/>
</dbReference>
<dbReference type="SMART" id="SM00155">
    <property type="entry name" value="PLDc"/>
    <property type="match status" value="2"/>
</dbReference>
<comment type="caution">
    <text evidence="7">The sequence shown here is derived from an EMBL/GenBank/DDBJ whole genome shotgun (WGS) entry which is preliminary data.</text>
</comment>
<evidence type="ECO:0000256" key="2">
    <source>
        <dbReference type="ARBA" id="ARBA00004613"/>
    </source>
</evidence>
<dbReference type="Gene3D" id="3.30.870.10">
    <property type="entry name" value="Endonuclease Chain A"/>
    <property type="match status" value="2"/>
</dbReference>
<evidence type="ECO:0000313" key="7">
    <source>
        <dbReference type="EMBL" id="SDH31017.1"/>
    </source>
</evidence>
<dbReference type="CDD" id="cd09110">
    <property type="entry name" value="PLDc_CLS_1"/>
    <property type="match status" value="1"/>
</dbReference>
<comment type="function">
    <text evidence="1">Could be a virulence factor.</text>
</comment>
<feature type="domain" description="PLD phosphodiesterase" evidence="6">
    <location>
        <begin position="341"/>
        <end position="368"/>
    </location>
</feature>
<dbReference type="InterPro" id="IPR001736">
    <property type="entry name" value="PLipase_D/transphosphatidylase"/>
</dbReference>
<dbReference type="PANTHER" id="PTHR21248">
    <property type="entry name" value="CARDIOLIPIN SYNTHASE"/>
    <property type="match status" value="1"/>
</dbReference>
<reference evidence="7 8" key="1">
    <citation type="submission" date="2016-10" db="EMBL/GenBank/DDBJ databases">
        <authorList>
            <person name="Varghese N."/>
            <person name="Submissions S."/>
        </authorList>
    </citation>
    <scope>NUCLEOTIDE SEQUENCE [LARGE SCALE GENOMIC DNA]</scope>
    <source>
        <strain evidence="7 8">DSM 26672</strain>
    </source>
</reference>
<evidence type="ECO:0000259" key="6">
    <source>
        <dbReference type="PROSITE" id="PS50035"/>
    </source>
</evidence>
<evidence type="ECO:0000256" key="3">
    <source>
        <dbReference type="ARBA" id="ARBA00018392"/>
    </source>
</evidence>
<organism evidence="7 8">
    <name type="scientific">Bosea robiniae</name>
    <dbReference type="NCBI Taxonomy" id="1036780"/>
    <lineage>
        <taxon>Bacteria</taxon>
        <taxon>Pseudomonadati</taxon>
        <taxon>Pseudomonadota</taxon>
        <taxon>Alphaproteobacteria</taxon>
        <taxon>Hyphomicrobiales</taxon>
        <taxon>Boseaceae</taxon>
        <taxon>Bosea</taxon>
    </lineage>
</organism>
<keyword evidence="4" id="KW-0964">Secreted</keyword>
<comment type="subcellular location">
    <subcellularLocation>
        <location evidence="2">Secreted</location>
    </subcellularLocation>
</comment>
<keyword evidence="8" id="KW-1185">Reference proteome</keyword>
<evidence type="ECO:0000256" key="4">
    <source>
        <dbReference type="ARBA" id="ARBA00022525"/>
    </source>
</evidence>
<dbReference type="SUPFAM" id="SSF56024">
    <property type="entry name" value="Phospholipase D/nuclease"/>
    <property type="match status" value="2"/>
</dbReference>
<sequence length="428" mass="48085">MLMTLRRHPLVIALISAILGVVGCLVVGNLLPEPQELKQPLPHHLASSDRQLRTSMGALFGSNYVPGNKVETLVNGIRIFPAMLTAIREARQTISFETYIYWRGAIAEEFADALSAKARDGLSVKVLLDWVGSLPMDEQLIQRMQDAGVEVVRFRPVTWYTLDRVNNRTHRKLLVVDGRMGFTGGVGIADEWNGDARTPNEWRDTHYRIEGPAVAEFQAAFAEHWIEATGELLLGDRFFPEIAPAGDHAAQVVVSSTHQRNTMHLMLMTALAAAQKSIRIATPYFVPDDLTRQQLLEARKRGVEIEIIVPGPRTDARVVRKASRHLWGDLLQAGVKISEYQPTFFHCKLVIVDDVWASVGSTNIDDRALRLNDEANINLFDREFARTQTTLFDKDAAASRPYTFSDWQNRSPSEKFSDWLSSLARSQI</sequence>
<name>A0ABY0P4P5_9HYPH</name>
<protein>
    <recommendedName>
        <fullName evidence="3">Phospholipase D</fullName>
    </recommendedName>
    <alternativeName>
        <fullName evidence="5">Choline phosphatase</fullName>
    </alternativeName>
</protein>
<dbReference type="Pfam" id="PF13091">
    <property type="entry name" value="PLDc_2"/>
    <property type="match status" value="2"/>
</dbReference>
<feature type="domain" description="PLD phosphodiesterase" evidence="6">
    <location>
        <begin position="165"/>
        <end position="192"/>
    </location>
</feature>